<evidence type="ECO:0000256" key="1">
    <source>
        <dbReference type="SAM" id="SignalP"/>
    </source>
</evidence>
<protein>
    <submittedName>
        <fullName evidence="2">Uncharacterized protein</fullName>
    </submittedName>
</protein>
<dbReference type="VEuPathDB" id="MicrosporidiaDB:HERIO_2375"/>
<dbReference type="Proteomes" id="UP000192356">
    <property type="component" value="Unassembled WGS sequence"/>
</dbReference>
<name>A0A1X0Q774_9MICR</name>
<keyword evidence="3" id="KW-1185">Reference proteome</keyword>
<evidence type="ECO:0000313" key="2">
    <source>
        <dbReference type="EMBL" id="ORD95593.1"/>
    </source>
</evidence>
<evidence type="ECO:0000313" key="3">
    <source>
        <dbReference type="Proteomes" id="UP000192356"/>
    </source>
</evidence>
<dbReference type="AlphaFoldDB" id="A0A1X0Q774"/>
<sequence length="359" mass="41212">MKSALLIFIVKTVLTIGINLICDEHSNNKKIVNEQFKKLHDMIQNLTDKLENNPYFNLENENTRDLEGILGEFIEKNNFDSNCEGPGCPNEETIEKLKELCKGYFLQSLFTDNEQAKHPFFNNLCFKINEYLTGKSFNNILDAQYEANNGEESGYTYEGTEHRFKVSKNVYFIHPVTKEKIYALGPISPNPNSDFFDPDVFFLNKNVIIKPINANAERDTLLKEVYKRGGYLIKEIKPAADDEDGKTGGISFKKIGISFNPKTRQNLNSTHNLNSILGNRRSKAEHEENMKTIDDIQNMIDINRKEIDENRNNDNKYLKEQIDEANKINLQNKLDQFEIDKSANQVANNGDEARAMMSS</sequence>
<comment type="caution">
    <text evidence="2">The sequence shown here is derived from an EMBL/GenBank/DDBJ whole genome shotgun (WGS) entry which is preliminary data.</text>
</comment>
<feature type="signal peptide" evidence="1">
    <location>
        <begin position="1"/>
        <end position="15"/>
    </location>
</feature>
<proteinExistence type="predicted"/>
<organism evidence="2 3">
    <name type="scientific">Hepatospora eriocheir</name>
    <dbReference type="NCBI Taxonomy" id="1081669"/>
    <lineage>
        <taxon>Eukaryota</taxon>
        <taxon>Fungi</taxon>
        <taxon>Fungi incertae sedis</taxon>
        <taxon>Microsporidia</taxon>
        <taxon>Hepatosporidae</taxon>
        <taxon>Hepatospora</taxon>
    </lineage>
</organism>
<reference evidence="2 3" key="1">
    <citation type="journal article" date="2017" name="Environ. Microbiol.">
        <title>Decay of the glycolytic pathway and adaptation to intranuclear parasitism within Enterocytozoonidae microsporidia.</title>
        <authorList>
            <person name="Wiredu Boakye D."/>
            <person name="Jaroenlak P."/>
            <person name="Prachumwat A."/>
            <person name="Williams T.A."/>
            <person name="Bateman K.S."/>
            <person name="Itsathitphaisarn O."/>
            <person name="Sritunyalucksana K."/>
            <person name="Paszkiewicz K.H."/>
            <person name="Moore K.A."/>
            <person name="Stentiford G.D."/>
            <person name="Williams B.A."/>
        </authorList>
    </citation>
    <scope>NUCLEOTIDE SEQUENCE [LARGE SCALE GENOMIC DNA]</scope>
    <source>
        <strain evidence="2 3">GB1</strain>
    </source>
</reference>
<keyword evidence="1" id="KW-0732">Signal</keyword>
<gene>
    <name evidence="2" type="ORF">HERIO_2375</name>
</gene>
<dbReference type="VEuPathDB" id="MicrosporidiaDB:A0H76_1529"/>
<dbReference type="EMBL" id="LVKB01000245">
    <property type="protein sequence ID" value="ORD95593.1"/>
    <property type="molecule type" value="Genomic_DNA"/>
</dbReference>
<accession>A0A1X0Q774</accession>
<feature type="chain" id="PRO_5012326303" evidence="1">
    <location>
        <begin position="16"/>
        <end position="359"/>
    </location>
</feature>